<organism evidence="6 7">
    <name type="scientific">Pseudenterobacter timonensis</name>
    <dbReference type="NCBI Taxonomy" id="1755099"/>
    <lineage>
        <taxon>Bacteria</taxon>
        <taxon>Pseudomonadati</taxon>
        <taxon>Pseudomonadota</taxon>
        <taxon>Gammaproteobacteria</taxon>
        <taxon>Enterobacterales</taxon>
        <taxon>Enterobacteriaceae</taxon>
        <taxon>Pseudenterobacter</taxon>
    </lineage>
</organism>
<evidence type="ECO:0000256" key="1">
    <source>
        <dbReference type="ARBA" id="ARBA00009437"/>
    </source>
</evidence>
<comment type="caution">
    <text evidence="6">The sequence shown here is derived from an EMBL/GenBank/DDBJ whole genome shotgun (WGS) entry which is preliminary data.</text>
</comment>
<name>A0AAE4IU78_9ENTR</name>
<keyword evidence="4" id="KW-0804">Transcription</keyword>
<comment type="similarity">
    <text evidence="1">Belongs to the LysR transcriptional regulatory family.</text>
</comment>
<gene>
    <name evidence="6" type="ORF">O7047_05025</name>
</gene>
<dbReference type="GO" id="GO:0043565">
    <property type="term" value="F:sequence-specific DNA binding"/>
    <property type="evidence" value="ECO:0007669"/>
    <property type="project" value="TreeGrafter"/>
</dbReference>
<evidence type="ECO:0000256" key="2">
    <source>
        <dbReference type="ARBA" id="ARBA00023015"/>
    </source>
</evidence>
<dbReference type="SUPFAM" id="SSF46785">
    <property type="entry name" value="Winged helix' DNA-binding domain"/>
    <property type="match status" value="1"/>
</dbReference>
<dbReference type="Gene3D" id="3.40.190.10">
    <property type="entry name" value="Periplasmic binding protein-like II"/>
    <property type="match status" value="1"/>
</dbReference>
<dbReference type="GO" id="GO:0006351">
    <property type="term" value="P:DNA-templated transcription"/>
    <property type="evidence" value="ECO:0007669"/>
    <property type="project" value="TreeGrafter"/>
</dbReference>
<dbReference type="PROSITE" id="PS50931">
    <property type="entry name" value="HTH_LYSR"/>
    <property type="match status" value="1"/>
</dbReference>
<proteinExistence type="inferred from homology"/>
<dbReference type="Pfam" id="PF03466">
    <property type="entry name" value="LysR_substrate"/>
    <property type="match status" value="1"/>
</dbReference>
<dbReference type="AlphaFoldDB" id="A0AAE4IU78"/>
<evidence type="ECO:0000256" key="3">
    <source>
        <dbReference type="ARBA" id="ARBA00023125"/>
    </source>
</evidence>
<dbReference type="InterPro" id="IPR036390">
    <property type="entry name" value="WH_DNA-bd_sf"/>
</dbReference>
<dbReference type="InterPro" id="IPR036388">
    <property type="entry name" value="WH-like_DNA-bd_sf"/>
</dbReference>
<protein>
    <submittedName>
        <fullName evidence="6">LysR family transcriptional regulator</fullName>
    </submittedName>
</protein>
<dbReference type="Proteomes" id="UP001248822">
    <property type="component" value="Unassembled WGS sequence"/>
</dbReference>
<dbReference type="GO" id="GO:0003700">
    <property type="term" value="F:DNA-binding transcription factor activity"/>
    <property type="evidence" value="ECO:0007669"/>
    <property type="project" value="InterPro"/>
</dbReference>
<dbReference type="Gene3D" id="1.10.10.10">
    <property type="entry name" value="Winged helix-like DNA-binding domain superfamily/Winged helix DNA-binding domain"/>
    <property type="match status" value="1"/>
</dbReference>
<sequence length="292" mass="32298">MKQLPPLNALKVFLLTSRCDSFTQAASVVHLTKGAISQKIKLLEEWLGVKLFIRTSGGIELTSQGAELKKTCEAAFSLLEEQIYKLKKQKEKVTKINVGCSASLLSNIFLKNQLKITHKLPEFQLAYHSGVTIDALLNNTVDIFLSGEKYPSGMGVKETMLFKDEIGLIATQSYIERHSQGITVCHALSRKSAWQEWCTASGQSLSVTDELCFATLQLALDAARFGLGVAVAPWFMVETDIRQGHLHAPFGFVECGTGTWLYYREEAADTILQFIDGLKLIVNDIKAAPHDS</sequence>
<dbReference type="RefSeq" id="WP_310825125.1">
    <property type="nucleotide sequence ID" value="NZ_JAQGEC010000003.1"/>
</dbReference>
<feature type="domain" description="HTH lysR-type" evidence="5">
    <location>
        <begin position="5"/>
        <end position="62"/>
    </location>
</feature>
<dbReference type="InterPro" id="IPR058163">
    <property type="entry name" value="LysR-type_TF_proteobact-type"/>
</dbReference>
<keyword evidence="3" id="KW-0238">DNA-binding</keyword>
<evidence type="ECO:0000259" key="5">
    <source>
        <dbReference type="PROSITE" id="PS50931"/>
    </source>
</evidence>
<reference evidence="6" key="1">
    <citation type="submission" date="2022-12" db="EMBL/GenBank/DDBJ databases">
        <title>NDM-1 containing novel ST 2018 Pseudenterobacter timonensis.</title>
        <authorList>
            <person name="Halder G."/>
            <person name="Mandal S."/>
            <person name="Dutta S."/>
        </authorList>
    </citation>
    <scope>NUCLEOTIDE SEQUENCE</scope>
    <source>
        <strain evidence="6">CNCI147</strain>
    </source>
</reference>
<dbReference type="InterPro" id="IPR000847">
    <property type="entry name" value="LysR_HTH_N"/>
</dbReference>
<evidence type="ECO:0000313" key="7">
    <source>
        <dbReference type="Proteomes" id="UP001248822"/>
    </source>
</evidence>
<evidence type="ECO:0000313" key="6">
    <source>
        <dbReference type="EMBL" id="MDR9889599.1"/>
    </source>
</evidence>
<keyword evidence="2" id="KW-0805">Transcription regulation</keyword>
<dbReference type="InterPro" id="IPR005119">
    <property type="entry name" value="LysR_subst-bd"/>
</dbReference>
<dbReference type="PRINTS" id="PR00039">
    <property type="entry name" value="HTHLYSR"/>
</dbReference>
<evidence type="ECO:0000256" key="4">
    <source>
        <dbReference type="ARBA" id="ARBA00023163"/>
    </source>
</evidence>
<dbReference type="PANTHER" id="PTHR30537">
    <property type="entry name" value="HTH-TYPE TRANSCRIPTIONAL REGULATOR"/>
    <property type="match status" value="1"/>
</dbReference>
<accession>A0AAE4IU78</accession>
<dbReference type="PANTHER" id="PTHR30537:SF74">
    <property type="entry name" value="HTH-TYPE TRANSCRIPTIONAL REGULATOR TRPI"/>
    <property type="match status" value="1"/>
</dbReference>
<dbReference type="Pfam" id="PF00126">
    <property type="entry name" value="HTH_1"/>
    <property type="match status" value="1"/>
</dbReference>
<dbReference type="EMBL" id="JAQGEC010000003">
    <property type="protein sequence ID" value="MDR9889599.1"/>
    <property type="molecule type" value="Genomic_DNA"/>
</dbReference>
<dbReference type="SUPFAM" id="SSF53850">
    <property type="entry name" value="Periplasmic binding protein-like II"/>
    <property type="match status" value="1"/>
</dbReference>